<evidence type="ECO:0000313" key="1">
    <source>
        <dbReference type="EMBL" id="KAJ4727722.1"/>
    </source>
</evidence>
<dbReference type="Proteomes" id="UP001164539">
    <property type="component" value="Chromosome 1"/>
</dbReference>
<accession>A0ACC1YWB9</accession>
<reference evidence="1 2" key="1">
    <citation type="journal article" date="2023" name="Science">
        <title>Complex scaffold remodeling in plant triterpene biosynthesis.</title>
        <authorList>
            <person name="De La Pena R."/>
            <person name="Hodgson H."/>
            <person name="Liu J.C."/>
            <person name="Stephenson M.J."/>
            <person name="Martin A.C."/>
            <person name="Owen C."/>
            <person name="Harkess A."/>
            <person name="Leebens-Mack J."/>
            <person name="Jimenez L.E."/>
            <person name="Osbourn A."/>
            <person name="Sattely E.S."/>
        </authorList>
    </citation>
    <scope>NUCLEOTIDE SEQUENCE [LARGE SCALE GENOMIC DNA]</scope>
    <source>
        <strain evidence="2">cv. JPN11</strain>
        <tissue evidence="1">Leaf</tissue>
    </source>
</reference>
<protein>
    <submittedName>
        <fullName evidence="1">Pectin lyase-like superfamily protein</fullName>
    </submittedName>
</protein>
<organism evidence="1 2">
    <name type="scientific">Melia azedarach</name>
    <name type="common">Chinaberry tree</name>
    <dbReference type="NCBI Taxonomy" id="155640"/>
    <lineage>
        <taxon>Eukaryota</taxon>
        <taxon>Viridiplantae</taxon>
        <taxon>Streptophyta</taxon>
        <taxon>Embryophyta</taxon>
        <taxon>Tracheophyta</taxon>
        <taxon>Spermatophyta</taxon>
        <taxon>Magnoliopsida</taxon>
        <taxon>eudicotyledons</taxon>
        <taxon>Gunneridae</taxon>
        <taxon>Pentapetalae</taxon>
        <taxon>rosids</taxon>
        <taxon>malvids</taxon>
        <taxon>Sapindales</taxon>
        <taxon>Meliaceae</taxon>
        <taxon>Melia</taxon>
    </lineage>
</organism>
<keyword evidence="2" id="KW-1185">Reference proteome</keyword>
<proteinExistence type="predicted"/>
<dbReference type="EMBL" id="CM051394">
    <property type="protein sequence ID" value="KAJ4727722.1"/>
    <property type="molecule type" value="Genomic_DNA"/>
</dbReference>
<name>A0ACC1YWB9_MELAZ</name>
<gene>
    <name evidence="1" type="ORF">OWV82_000775</name>
</gene>
<sequence length="416" mass="44469">MAIREKFLIKAVLLLGFALVSCVVQGEEHSYSLDFGGRRGLVDTGAKVFDVTKFGAKAHVKTDNAQKFIKTWVKACGSGGPAKVVIPAGTFQTGPVIFEGPCNDTVVVEVQGTVKASTEISDYPEGDWILFEKIDGLVLTGGGTFDGQGASAWKYNDCRLNPDCQLLPTSIKFNHVNNSLVCWINSINSKAFHMDVLFSNNVTIHNVNITAPGDSPNTDGIHISSSNLVNISTSNIGTGDDCVSIGQGSTNVSISKIICGPGHGISIGSLGKSPEEKDVARITVTNCTISNTTNGLRIKTWPASHALQASGIFFEDIIMDKVQNPIIIDQKYGSRKPEPSLVKISNVHFRNIRGTSTSNVAVALQCSSVVPCEGVEFVDINLSYNGPTLKAFPFLSSTCLNAKVKFWGKLNPPACL</sequence>
<evidence type="ECO:0000313" key="2">
    <source>
        <dbReference type="Proteomes" id="UP001164539"/>
    </source>
</evidence>
<comment type="caution">
    <text evidence="1">The sequence shown here is derived from an EMBL/GenBank/DDBJ whole genome shotgun (WGS) entry which is preliminary data.</text>
</comment>